<dbReference type="OrthoDB" id="687110at2759"/>
<gene>
    <name evidence="2" type="ORF">GIB67_024054</name>
</gene>
<organism evidence="2 3">
    <name type="scientific">Kingdonia uniflora</name>
    <dbReference type="NCBI Taxonomy" id="39325"/>
    <lineage>
        <taxon>Eukaryota</taxon>
        <taxon>Viridiplantae</taxon>
        <taxon>Streptophyta</taxon>
        <taxon>Embryophyta</taxon>
        <taxon>Tracheophyta</taxon>
        <taxon>Spermatophyta</taxon>
        <taxon>Magnoliopsida</taxon>
        <taxon>Ranunculales</taxon>
        <taxon>Circaeasteraceae</taxon>
        <taxon>Kingdonia</taxon>
    </lineage>
</organism>
<evidence type="ECO:0000313" key="2">
    <source>
        <dbReference type="EMBL" id="KAF6139777.1"/>
    </source>
</evidence>
<evidence type="ECO:0000259" key="1">
    <source>
        <dbReference type="SMART" id="SM00743"/>
    </source>
</evidence>
<dbReference type="Pfam" id="PF05641">
    <property type="entry name" value="Agenet"/>
    <property type="match status" value="2"/>
</dbReference>
<proteinExistence type="predicted"/>
<accession>A0A7J7LAV1</accession>
<dbReference type="CDD" id="cd20405">
    <property type="entry name" value="Tudor_Agenet_AtDUF_rpt1_3"/>
    <property type="match status" value="1"/>
</dbReference>
<dbReference type="SMART" id="SM00743">
    <property type="entry name" value="Agenet"/>
    <property type="match status" value="2"/>
</dbReference>
<sequence length="147" mass="16634">MGTPHFVLGQEVEVRSIENGFRGSWYPATIFQTPLKLSGPESNQVEIEYASLLDPERASKLLREIALICNLRPKPPDMSNESFRLGEEVDVYHNDGWWKGVVTKFLKKEMYTVCLDSTGEEIDFGMLELRSHLGWVDGSWIGADGQV</sequence>
<keyword evidence="3" id="KW-1185">Reference proteome</keyword>
<feature type="domain" description="Agenet" evidence="1">
    <location>
        <begin position="4"/>
        <end position="79"/>
    </location>
</feature>
<dbReference type="PANTHER" id="PTHR31917">
    <property type="entry name" value="AGENET DOMAIN-CONTAINING PROTEIN-RELATED"/>
    <property type="match status" value="1"/>
</dbReference>
<dbReference type="Proteomes" id="UP000541444">
    <property type="component" value="Unassembled WGS sequence"/>
</dbReference>
<dbReference type="PANTHER" id="PTHR31917:SF147">
    <property type="entry name" value="AGENET DOMAIN-CONTAINING PROTEIN"/>
    <property type="match status" value="1"/>
</dbReference>
<comment type="caution">
    <text evidence="2">The sequence shown here is derived from an EMBL/GenBank/DDBJ whole genome shotgun (WGS) entry which is preliminary data.</text>
</comment>
<evidence type="ECO:0000313" key="3">
    <source>
        <dbReference type="Proteomes" id="UP000541444"/>
    </source>
</evidence>
<feature type="domain" description="Agenet" evidence="1">
    <location>
        <begin position="81"/>
        <end position="137"/>
    </location>
</feature>
<name>A0A7J7LAV1_9MAGN</name>
<dbReference type="InterPro" id="IPR014002">
    <property type="entry name" value="Agenet_dom_plant"/>
</dbReference>
<protein>
    <recommendedName>
        <fullName evidence="1">Agenet domain-containing protein</fullName>
    </recommendedName>
</protein>
<dbReference type="CDD" id="cd20406">
    <property type="entry name" value="Tudor_Agenet_AtDUF_rpt2_4"/>
    <property type="match status" value="1"/>
</dbReference>
<dbReference type="InterPro" id="IPR008395">
    <property type="entry name" value="Agenet-like_dom"/>
</dbReference>
<reference evidence="2 3" key="1">
    <citation type="journal article" date="2020" name="IScience">
        <title>Genome Sequencing of the Endangered Kingdonia uniflora (Circaeasteraceae, Ranunculales) Reveals Potential Mechanisms of Evolutionary Specialization.</title>
        <authorList>
            <person name="Sun Y."/>
            <person name="Deng T."/>
            <person name="Zhang A."/>
            <person name="Moore M.J."/>
            <person name="Landis J.B."/>
            <person name="Lin N."/>
            <person name="Zhang H."/>
            <person name="Zhang X."/>
            <person name="Huang J."/>
            <person name="Zhang X."/>
            <person name="Sun H."/>
            <person name="Wang H."/>
        </authorList>
    </citation>
    <scope>NUCLEOTIDE SEQUENCE [LARGE SCALE GENOMIC DNA]</scope>
    <source>
        <strain evidence="2">TB1705</strain>
        <tissue evidence="2">Leaf</tissue>
    </source>
</reference>
<dbReference type="AlphaFoldDB" id="A0A7J7LAV1"/>
<dbReference type="EMBL" id="JACGCM010002444">
    <property type="protein sequence ID" value="KAF6139777.1"/>
    <property type="molecule type" value="Genomic_DNA"/>
</dbReference>